<sequence>MRKIFCTIAVIILLFFTTYSGLWLYATSKTKNMLQKVSSYAKAYEIEFTYDDIATYGFPFGINLDIKNPEITIHQLTSIKLDSLLLKHKLFSKWLFLSIPNNIIDITISDNQENYSVVCNTHKLALTSKLNKLPFLLQIKDEFSVVDYVNLLRYEDHGLSCITLSSNSETSTKSSHGNHLQLIFDKKSDEHIKLSVSSHISEHTDIKDQISPEINANFDVEVLSNKSSIKLNLDIEKFSISGNSFTINAKGKLHDFIIAMLSYSFKGEISIDMSNYKESISFLASQYLPSSNTQAIDNIQELVLNVAQKISEDNIKVILSYNNDDKAVYIGNMQLDAFIDKIQKICNNEKEDIETNKYENTSN</sequence>
<evidence type="ECO:0000313" key="2">
    <source>
        <dbReference type="Proteomes" id="UP000637906"/>
    </source>
</evidence>
<keyword evidence="2" id="KW-1185">Reference proteome</keyword>
<protein>
    <submittedName>
        <fullName evidence="1">Uncharacterized protein</fullName>
    </submittedName>
</protein>
<comment type="caution">
    <text evidence="1">The sequence shown here is derived from an EMBL/GenBank/DDBJ whole genome shotgun (WGS) entry which is preliminary data.</text>
</comment>
<accession>A0A8J3MMI1</accession>
<proteinExistence type="predicted"/>
<organism evidence="1 2">
    <name type="scientific">Candidatus Mesenet longicola</name>
    <dbReference type="NCBI Taxonomy" id="1892558"/>
    <lineage>
        <taxon>Bacteria</taxon>
        <taxon>Pseudomonadati</taxon>
        <taxon>Pseudomonadota</taxon>
        <taxon>Alphaproteobacteria</taxon>
        <taxon>Rickettsiales</taxon>
        <taxon>Anaplasmataceae</taxon>
        <taxon>Candidatus Mesenet</taxon>
    </lineage>
</organism>
<dbReference type="EMBL" id="BNGU01000005">
    <property type="protein sequence ID" value="GHM59222.1"/>
    <property type="molecule type" value="Genomic_DNA"/>
</dbReference>
<evidence type="ECO:0000313" key="1">
    <source>
        <dbReference type="EMBL" id="GHM59222.1"/>
    </source>
</evidence>
<reference evidence="1 2" key="1">
    <citation type="journal article" date="2021" name="Microb. Ecol.">
        <title>Candidatus Mesenet longicola: Novel Endosymbionts of Brontispa longissima that Induce Cytoplasmic Incompatibility.</title>
        <authorList>
            <person name="Takano S."/>
            <person name="Gotoh Y."/>
            <person name="Hayashi T."/>
        </authorList>
    </citation>
    <scope>NUCLEOTIDE SEQUENCE [LARGE SCALE GENOMIC DNA]</scope>
    <source>
        <strain evidence="1">L5</strain>
    </source>
</reference>
<gene>
    <name evidence="1" type="ORF">sL5_02150</name>
</gene>
<dbReference type="AlphaFoldDB" id="A0A8J3MMI1"/>
<name>A0A8J3MMI1_9RICK</name>
<dbReference type="Proteomes" id="UP000637906">
    <property type="component" value="Unassembled WGS sequence"/>
</dbReference>